<evidence type="ECO:0008006" key="3">
    <source>
        <dbReference type="Google" id="ProtNLM"/>
    </source>
</evidence>
<evidence type="ECO:0000313" key="2">
    <source>
        <dbReference type="Proteomes" id="UP001261871"/>
    </source>
</evidence>
<dbReference type="Gene3D" id="1.20.120.330">
    <property type="entry name" value="Nucleotidyltransferases domain 2"/>
    <property type="match status" value="1"/>
</dbReference>
<keyword evidence="2" id="KW-1185">Reference proteome</keyword>
<dbReference type="RefSeq" id="WP_310004550.1">
    <property type="nucleotide sequence ID" value="NZ_JAVDTX010000002.1"/>
</dbReference>
<reference evidence="1 2" key="1">
    <citation type="submission" date="2023-07" db="EMBL/GenBank/DDBJ databases">
        <title>Sorghum-associated microbial communities from plants grown in Nebraska, USA.</title>
        <authorList>
            <person name="Schachtman D."/>
        </authorList>
    </citation>
    <scope>NUCLEOTIDE SEQUENCE [LARGE SCALE GENOMIC DNA]</scope>
    <source>
        <strain evidence="1 2">BE124</strain>
    </source>
</reference>
<dbReference type="Proteomes" id="UP001261871">
    <property type="component" value="Unassembled WGS sequence"/>
</dbReference>
<accession>A0ABU1RZV0</accession>
<organism evidence="1 2">
    <name type="scientific">Flavobacterium granuli</name>
    <dbReference type="NCBI Taxonomy" id="280093"/>
    <lineage>
        <taxon>Bacteria</taxon>
        <taxon>Pseudomonadati</taxon>
        <taxon>Bacteroidota</taxon>
        <taxon>Flavobacteriia</taxon>
        <taxon>Flavobacteriales</taxon>
        <taxon>Flavobacteriaceae</taxon>
        <taxon>Flavobacterium</taxon>
    </lineage>
</organism>
<sequence length="283" mass="32666">MKAIDNTGLQVLSNIIIESISTSGIYCFGEKKEIQVIQNPFQESASKQEEHTHFYLLVFANENKTNAVADISDIIKTKTEGRYTATLLLHKATSVRYLAPHKLHFFYEVLTKSQTVYEHVNVPPNIAFDGIPKRKLELIRSHWDNRNIVAKTFLESENQIDGFNTEIIQESMLHISVEQICLGLIDVFLGYQPNHFSLTFLFDICEIFTSLTSEIFPRKTEEDKKLFDLLKMHPSSLRWANLKTSSFLNTELLEKRCNLFYERACEIAEAELEGIEKLRNNEP</sequence>
<comment type="caution">
    <text evidence="1">The sequence shown here is derived from an EMBL/GenBank/DDBJ whole genome shotgun (WGS) entry which is preliminary data.</text>
</comment>
<gene>
    <name evidence="1" type="ORF">J2W95_001004</name>
</gene>
<protein>
    <recommendedName>
        <fullName evidence="3">DUF4365 domain-containing protein</fullName>
    </recommendedName>
</protein>
<dbReference type="EMBL" id="JAVDTX010000002">
    <property type="protein sequence ID" value="MDR6844313.1"/>
    <property type="molecule type" value="Genomic_DNA"/>
</dbReference>
<name>A0ABU1RZV0_9FLAO</name>
<evidence type="ECO:0000313" key="1">
    <source>
        <dbReference type="EMBL" id="MDR6844313.1"/>
    </source>
</evidence>
<proteinExistence type="predicted"/>